<keyword evidence="5 6" id="KW-0472">Membrane</keyword>
<evidence type="ECO:0000313" key="7">
    <source>
        <dbReference type="EMBL" id="EPT03084.1"/>
    </source>
</evidence>
<evidence type="ECO:0000256" key="2">
    <source>
        <dbReference type="ARBA" id="ARBA00006325"/>
    </source>
</evidence>
<evidence type="ECO:0000313" key="8">
    <source>
        <dbReference type="Proteomes" id="UP000015241"/>
    </source>
</evidence>
<gene>
    <name evidence="7" type="ORF">FOMPIDRAFT_47671</name>
</gene>
<keyword evidence="8" id="KW-1185">Reference proteome</keyword>
<feature type="transmembrane region" description="Helical" evidence="6">
    <location>
        <begin position="44"/>
        <end position="66"/>
    </location>
</feature>
<keyword evidence="3 6" id="KW-0812">Transmembrane</keyword>
<comment type="similarity">
    <text evidence="2">Belongs to the TMEM170 family.</text>
</comment>
<sequence>MSTRPTWPSLYSWDIEVFPIEAGDPVQPDAVYLHNHNDVFRFTLYWTLVFYTPAFILAASYAFLNLTFPPARVPRRGPRTRSSNTQAQAALAQRYRALFKPNERRSRWAFALLVFLGFTTFAVAGAVIGSAIIGYVMAALFEAGKYNMSTWVPFLAGLLQTLVGFLGLWPSVVDII</sequence>
<dbReference type="OrthoDB" id="2131401at2759"/>
<dbReference type="eggNOG" id="ENOG502R2KP">
    <property type="taxonomic scope" value="Eukaryota"/>
</dbReference>
<evidence type="ECO:0008006" key="9">
    <source>
        <dbReference type="Google" id="ProtNLM"/>
    </source>
</evidence>
<dbReference type="Proteomes" id="UP000015241">
    <property type="component" value="Unassembled WGS sequence"/>
</dbReference>
<organism evidence="7 8">
    <name type="scientific">Fomitopsis schrenkii</name>
    <name type="common">Brown rot fungus</name>
    <dbReference type="NCBI Taxonomy" id="2126942"/>
    <lineage>
        <taxon>Eukaryota</taxon>
        <taxon>Fungi</taxon>
        <taxon>Dikarya</taxon>
        <taxon>Basidiomycota</taxon>
        <taxon>Agaricomycotina</taxon>
        <taxon>Agaricomycetes</taxon>
        <taxon>Polyporales</taxon>
        <taxon>Fomitopsis</taxon>
    </lineage>
</organism>
<reference evidence="7 8" key="1">
    <citation type="journal article" date="2012" name="Science">
        <title>The Paleozoic origin of enzymatic lignin decomposition reconstructed from 31 fungal genomes.</title>
        <authorList>
            <person name="Floudas D."/>
            <person name="Binder M."/>
            <person name="Riley R."/>
            <person name="Barry K."/>
            <person name="Blanchette R.A."/>
            <person name="Henrissat B."/>
            <person name="Martinez A.T."/>
            <person name="Otillar R."/>
            <person name="Spatafora J.W."/>
            <person name="Yadav J.S."/>
            <person name="Aerts A."/>
            <person name="Benoit I."/>
            <person name="Boyd A."/>
            <person name="Carlson A."/>
            <person name="Copeland A."/>
            <person name="Coutinho P.M."/>
            <person name="de Vries R.P."/>
            <person name="Ferreira P."/>
            <person name="Findley K."/>
            <person name="Foster B."/>
            <person name="Gaskell J."/>
            <person name="Glotzer D."/>
            <person name="Gorecki P."/>
            <person name="Heitman J."/>
            <person name="Hesse C."/>
            <person name="Hori C."/>
            <person name="Igarashi K."/>
            <person name="Jurgens J.A."/>
            <person name="Kallen N."/>
            <person name="Kersten P."/>
            <person name="Kohler A."/>
            <person name="Kuees U."/>
            <person name="Kumar T.K.A."/>
            <person name="Kuo A."/>
            <person name="LaButti K."/>
            <person name="Larrondo L.F."/>
            <person name="Lindquist E."/>
            <person name="Ling A."/>
            <person name="Lombard V."/>
            <person name="Lucas S."/>
            <person name="Lundell T."/>
            <person name="Martin R."/>
            <person name="McLaughlin D.J."/>
            <person name="Morgenstern I."/>
            <person name="Morin E."/>
            <person name="Murat C."/>
            <person name="Nagy L.G."/>
            <person name="Nolan M."/>
            <person name="Ohm R.A."/>
            <person name="Patyshakuliyeva A."/>
            <person name="Rokas A."/>
            <person name="Ruiz-Duenas F.J."/>
            <person name="Sabat G."/>
            <person name="Salamov A."/>
            <person name="Samejima M."/>
            <person name="Schmutz J."/>
            <person name="Slot J.C."/>
            <person name="St John F."/>
            <person name="Stenlid J."/>
            <person name="Sun H."/>
            <person name="Sun S."/>
            <person name="Syed K."/>
            <person name="Tsang A."/>
            <person name="Wiebenga A."/>
            <person name="Young D."/>
            <person name="Pisabarro A."/>
            <person name="Eastwood D.C."/>
            <person name="Martin F."/>
            <person name="Cullen D."/>
            <person name="Grigoriev I.V."/>
            <person name="Hibbett D.S."/>
        </authorList>
    </citation>
    <scope>NUCLEOTIDE SEQUENCE</scope>
    <source>
        <strain evidence="8">FP-58527</strain>
    </source>
</reference>
<comment type="subcellular location">
    <subcellularLocation>
        <location evidence="1">Membrane</location>
        <topology evidence="1">Multi-pass membrane protein</topology>
    </subcellularLocation>
</comment>
<evidence type="ECO:0000256" key="1">
    <source>
        <dbReference type="ARBA" id="ARBA00004141"/>
    </source>
</evidence>
<evidence type="ECO:0000256" key="4">
    <source>
        <dbReference type="ARBA" id="ARBA00022989"/>
    </source>
</evidence>
<proteinExistence type="inferred from homology"/>
<feature type="transmembrane region" description="Helical" evidence="6">
    <location>
        <begin position="108"/>
        <end position="138"/>
    </location>
</feature>
<dbReference type="AlphaFoldDB" id="S8EIE1"/>
<dbReference type="PANTHER" id="PTHR22779:SF6">
    <property type="entry name" value="SD17342P"/>
    <property type="match status" value="1"/>
</dbReference>
<dbReference type="HOGENOM" id="CLU_071343_0_0_1"/>
<evidence type="ECO:0000256" key="6">
    <source>
        <dbReference type="SAM" id="Phobius"/>
    </source>
</evidence>
<evidence type="ECO:0000256" key="3">
    <source>
        <dbReference type="ARBA" id="ARBA00022692"/>
    </source>
</evidence>
<dbReference type="InterPro" id="IPR019334">
    <property type="entry name" value="TMEM170A/B/YPR153W-like"/>
</dbReference>
<keyword evidence="4 6" id="KW-1133">Transmembrane helix</keyword>
<dbReference type="GO" id="GO:0016020">
    <property type="term" value="C:membrane"/>
    <property type="evidence" value="ECO:0007669"/>
    <property type="project" value="UniProtKB-SubCell"/>
</dbReference>
<name>S8EIE1_FOMSC</name>
<dbReference type="Pfam" id="PF10190">
    <property type="entry name" value="Tmemb_170"/>
    <property type="match status" value="1"/>
</dbReference>
<dbReference type="PANTHER" id="PTHR22779">
    <property type="entry name" value="SD17342P"/>
    <property type="match status" value="1"/>
</dbReference>
<feature type="transmembrane region" description="Helical" evidence="6">
    <location>
        <begin position="150"/>
        <end position="169"/>
    </location>
</feature>
<dbReference type="STRING" id="743788.S8EIE1"/>
<dbReference type="InParanoid" id="S8EIE1"/>
<evidence type="ECO:0000256" key="5">
    <source>
        <dbReference type="ARBA" id="ARBA00023136"/>
    </source>
</evidence>
<accession>S8EIE1</accession>
<protein>
    <recommendedName>
        <fullName evidence="9">Integral membrane protein</fullName>
    </recommendedName>
</protein>
<dbReference type="EMBL" id="KE504132">
    <property type="protein sequence ID" value="EPT03084.1"/>
    <property type="molecule type" value="Genomic_DNA"/>
</dbReference>